<gene>
    <name evidence="2" type="ORF">FCC1311_071182</name>
</gene>
<reference evidence="2 3" key="1">
    <citation type="submission" date="2017-12" db="EMBL/GenBank/DDBJ databases">
        <title>Sequencing, de novo assembly and annotation of complete genome of a new Thraustochytrid species, strain FCC1311.</title>
        <authorList>
            <person name="Sedici K."/>
            <person name="Godart F."/>
            <person name="Aiese Cigliano R."/>
            <person name="Sanseverino W."/>
            <person name="Barakat M."/>
            <person name="Ortet P."/>
            <person name="Marechal E."/>
            <person name="Cagnac O."/>
            <person name="Amato A."/>
        </authorList>
    </citation>
    <scope>NUCLEOTIDE SEQUENCE [LARGE SCALE GENOMIC DNA]</scope>
</reference>
<accession>A0A2R5GJ29</accession>
<feature type="transmembrane region" description="Helical" evidence="1">
    <location>
        <begin position="363"/>
        <end position="382"/>
    </location>
</feature>
<feature type="transmembrane region" description="Helical" evidence="1">
    <location>
        <begin position="795"/>
        <end position="814"/>
    </location>
</feature>
<feature type="transmembrane region" description="Helical" evidence="1">
    <location>
        <begin position="544"/>
        <end position="563"/>
    </location>
</feature>
<dbReference type="GO" id="GO:0006506">
    <property type="term" value="P:GPI anchor biosynthetic process"/>
    <property type="evidence" value="ECO:0007669"/>
    <property type="project" value="InterPro"/>
</dbReference>
<feature type="transmembrane region" description="Helical" evidence="1">
    <location>
        <begin position="300"/>
        <end position="319"/>
    </location>
</feature>
<evidence type="ECO:0000256" key="1">
    <source>
        <dbReference type="SAM" id="Phobius"/>
    </source>
</evidence>
<evidence type="ECO:0000313" key="3">
    <source>
        <dbReference type="Proteomes" id="UP000241890"/>
    </source>
</evidence>
<organism evidence="2 3">
    <name type="scientific">Hondaea fermentalgiana</name>
    <dbReference type="NCBI Taxonomy" id="2315210"/>
    <lineage>
        <taxon>Eukaryota</taxon>
        <taxon>Sar</taxon>
        <taxon>Stramenopiles</taxon>
        <taxon>Bigyra</taxon>
        <taxon>Labyrinthulomycetes</taxon>
        <taxon>Thraustochytrida</taxon>
        <taxon>Thraustochytriidae</taxon>
        <taxon>Hondaea</taxon>
    </lineage>
</organism>
<dbReference type="InterPro" id="IPR029044">
    <property type="entry name" value="Nucleotide-diphossugar_trans"/>
</dbReference>
<dbReference type="InParanoid" id="A0A2R5GJ29"/>
<evidence type="ECO:0000313" key="2">
    <source>
        <dbReference type="EMBL" id="GBG30897.1"/>
    </source>
</evidence>
<feature type="transmembrane region" description="Helical" evidence="1">
    <location>
        <begin position="973"/>
        <end position="994"/>
    </location>
</feature>
<name>A0A2R5GJ29_9STRA</name>
<keyword evidence="3" id="KW-1185">Reference proteome</keyword>
<comment type="caution">
    <text evidence="2">The sequence shown here is derived from an EMBL/GenBank/DDBJ whole genome shotgun (WGS) entry which is preliminary data.</text>
</comment>
<dbReference type="PANTHER" id="PTHR31410:SF1">
    <property type="entry name" value="POST-GPI ATTACHMENT TO PROTEINS FACTOR 4"/>
    <property type="match status" value="1"/>
</dbReference>
<dbReference type="InterPro" id="IPR029675">
    <property type="entry name" value="PGAP4"/>
</dbReference>
<dbReference type="Proteomes" id="UP000241890">
    <property type="component" value="Unassembled WGS sequence"/>
</dbReference>
<feature type="transmembrane region" description="Helical" evidence="1">
    <location>
        <begin position="71"/>
        <end position="91"/>
    </location>
</feature>
<dbReference type="GO" id="GO:0016757">
    <property type="term" value="F:glycosyltransferase activity"/>
    <property type="evidence" value="ECO:0007669"/>
    <property type="project" value="InterPro"/>
</dbReference>
<dbReference type="PANTHER" id="PTHR31410">
    <property type="entry name" value="TRANSMEMBRANE PROTEIN 246"/>
    <property type="match status" value="1"/>
</dbReference>
<dbReference type="AlphaFoldDB" id="A0A2R5GJ29"/>
<feature type="transmembrane region" description="Helical" evidence="1">
    <location>
        <begin position="763"/>
        <end position="783"/>
    </location>
</feature>
<dbReference type="SUPFAM" id="SSF53448">
    <property type="entry name" value="Nucleotide-diphospho-sugar transferases"/>
    <property type="match status" value="1"/>
</dbReference>
<dbReference type="EMBL" id="BEYU01000084">
    <property type="protein sequence ID" value="GBG30897.1"/>
    <property type="molecule type" value="Genomic_DNA"/>
</dbReference>
<keyword evidence="1" id="KW-1133">Transmembrane helix</keyword>
<keyword evidence="1" id="KW-0812">Transmembrane</keyword>
<dbReference type="PRINTS" id="PR00833">
    <property type="entry name" value="POAALLERGEN"/>
</dbReference>
<protein>
    <submittedName>
        <fullName evidence="2">Uncharacterized protein</fullName>
    </submittedName>
</protein>
<dbReference type="OrthoDB" id="2016523at2759"/>
<sequence length="1018" mass="112697">MWHSAKNAGTKLRNKSGDAFLRSKRILKNAHGALHSSVPAPVSRLVSSALRGIDLCLWSVIKATYNAARKINVRLLLALIVYAAILSTIIAKMRYSAHFQPSVRIVEDIEEQRTQWAKDFIVPYGNELLATDSVATSADHHIELCIAVPTAERRHSFLLQTVATVVRSIVRADNSDVVLIVNDVNKRRMGHTDPYVAYLEQHGVNVIRSSLCLKKGVTCRSKEKAVLDMATSVDACLTMTSAPYIVLLEDDMVVSAHLIDRVLQAAKKLSAGEEPWAFLSLFRTGHYDGFSRSWASISELLSVSMAITAILTALVYAIAGLQRVTSSASPSTTSTATVAVAAATTTSTATATGPRRGERVLRFLMRFVGFTMAIAASIYVLGRQNTLLPLYLNEGLYEDISSASTAGLVFPRRSAEKFTAWLQNPILDVDKSQAAVEFAAAHGLKSYLMRPNPVEHVGRFTSIAAKRMKREIADPRLHFANFMKVSEWFEEDDFKVSLRFPRDINPANRQSSKDGDPGRFIQANVRGSVSGDVHYVKTTKLARAVGLLFVASSIFLIMLISHFDTSRVIANENALTAWSKPTLMSLGFNVDSLDETADELAAPRICIVMTTAERKIPYSYAAAATVLRSLIESKEDGAFIVNDVGFYKDRKRPGVDLLELSGVQVVRRRGCDYSKRGASRCSRHVKAKLDYIESLKACLDTTSARYVTVIDDDVVVSKRFVQRQLLAADALQENALPWTLLRLFRTDAYDNFSLASPTSLLELVLFSAANSFLWIFILGKPFWTVQTWSAELRHLFISRAFTFFSLSALSLLVFGRQNTFAPFGIHSGVFKSPSEAGSVGIMYPRQIADALVDFLQNGKGPSAVDEAINDFCGQYHKNAPCLVLRPNLMEHVGRFSSLSSRRTILENTRLQLHFASGMRTSEWFISDDTSLQDKFEAKRAKATESLDSPLFVSALDNVNQILADTGGLARQPLIFIISSIALINIVGFGEHFFIPVSRKHMRNILRAMRPPRPPMRSV</sequence>
<proteinExistence type="predicted"/>
<dbReference type="GO" id="GO:0000139">
    <property type="term" value="C:Golgi membrane"/>
    <property type="evidence" value="ECO:0007669"/>
    <property type="project" value="InterPro"/>
</dbReference>
<keyword evidence="1" id="KW-0472">Membrane</keyword>